<accession>Q9N4P8</accession>
<reference evidence="1 2" key="1">
    <citation type="journal article" date="1998" name="Science">
        <title>Genome sequence of the nematode C. elegans: a platform for investigating biology.</title>
        <authorList>
            <consortium name="The C. elegans sequencing consortium"/>
            <person name="Sulson J.E."/>
            <person name="Waterston R."/>
        </authorList>
    </citation>
    <scope>NUCLEOTIDE SEQUENCE [LARGE SCALE GENOMIC DNA]</scope>
    <source>
        <strain evidence="1 2">Bristol N2</strain>
    </source>
</reference>
<dbReference type="EMBL" id="BX284606">
    <property type="protein sequence ID" value="CCD62264.2"/>
    <property type="molecule type" value="Genomic_DNA"/>
</dbReference>
<protein>
    <submittedName>
        <fullName evidence="1">NR LBD domain-containing protein</fullName>
    </submittedName>
</protein>
<sequence length="95" mass="11039">MFQIVMEQPARASLNFGRRFMREHVNTMIEVKEGITELLRMDRLDTEFGHFSLAHFLLMVVMLEIGCHPYCLEDQVKLGNLCNIMLQLLQSAMGH</sequence>
<dbReference type="PaxDb" id="6239-Y81B9A.3"/>
<evidence type="ECO:0000313" key="2">
    <source>
        <dbReference type="Proteomes" id="UP000001940"/>
    </source>
</evidence>
<evidence type="ECO:0000313" key="1">
    <source>
        <dbReference type="EMBL" id="CCD62264.2"/>
    </source>
</evidence>
<dbReference type="CTD" id="190746"/>
<dbReference type="AGR" id="WB:WBGene00022317"/>
<evidence type="ECO:0000313" key="3">
    <source>
        <dbReference type="WormBase" id="Y81B9A.3"/>
    </source>
</evidence>
<keyword evidence="2" id="KW-1185">Reference proteome</keyword>
<dbReference type="Bgee" id="WBGene00022317">
    <property type="expression patterns" value="Expressed in material anatomical entity and 2 other cell types or tissues"/>
</dbReference>
<dbReference type="SMR" id="Q9N4P8"/>
<dbReference type="InParanoid" id="Q9N4P8"/>
<dbReference type="KEGG" id="cel:CELE_Y81B9A.3"/>
<dbReference type="HOGENOM" id="CLU_2374666_0_0_1"/>
<dbReference type="RefSeq" id="NP_509549.2">
    <property type="nucleotide sequence ID" value="NM_077148.2"/>
</dbReference>
<proteinExistence type="predicted"/>
<dbReference type="WormBase" id="Y81B9A.3">
    <property type="protein sequence ID" value="CE49122"/>
    <property type="gene ID" value="WBGene00022317"/>
</dbReference>
<dbReference type="GeneID" id="190746"/>
<organism evidence="1 2">
    <name type="scientific">Caenorhabditis elegans</name>
    <dbReference type="NCBI Taxonomy" id="6239"/>
    <lineage>
        <taxon>Eukaryota</taxon>
        <taxon>Metazoa</taxon>
        <taxon>Ecdysozoa</taxon>
        <taxon>Nematoda</taxon>
        <taxon>Chromadorea</taxon>
        <taxon>Rhabditida</taxon>
        <taxon>Rhabditina</taxon>
        <taxon>Rhabditomorpha</taxon>
        <taxon>Rhabditoidea</taxon>
        <taxon>Rhabditidae</taxon>
        <taxon>Peloderinae</taxon>
        <taxon>Caenorhabditis</taxon>
    </lineage>
</organism>
<dbReference type="AlphaFoldDB" id="Q9N4P8"/>
<gene>
    <name evidence="1" type="ORF">CELE_Y81B9A.3</name>
    <name evidence="1 3" type="ORF">Y81B9A.3</name>
</gene>
<dbReference type="UCSC" id="Y81B9A.3">
    <property type="organism name" value="c. elegans"/>
</dbReference>
<name>Q9N4P8_CAEEL</name>
<dbReference type="Proteomes" id="UP000001940">
    <property type="component" value="Chromosome X"/>
</dbReference>